<keyword evidence="2" id="KW-1185">Reference proteome</keyword>
<dbReference type="PANTHER" id="PTHR38765:SF1">
    <property type="entry name" value="DUF484 DOMAIN-CONTAINING PROTEIN"/>
    <property type="match status" value="1"/>
</dbReference>
<gene>
    <name evidence="1" type="ORF">SAMN05192566_1967</name>
</gene>
<dbReference type="PANTHER" id="PTHR38765">
    <property type="entry name" value="DUF484 DOMAIN-CONTAINING PROTEIN"/>
    <property type="match status" value="1"/>
</dbReference>
<dbReference type="AlphaFoldDB" id="A0A1G9DTC3"/>
<dbReference type="OrthoDB" id="8525200at2"/>
<dbReference type="Proteomes" id="UP000198629">
    <property type="component" value="Unassembled WGS sequence"/>
</dbReference>
<dbReference type="Gene3D" id="3.30.450.40">
    <property type="match status" value="1"/>
</dbReference>
<reference evidence="2" key="1">
    <citation type="submission" date="2016-10" db="EMBL/GenBank/DDBJ databases">
        <authorList>
            <person name="Varghese N."/>
            <person name="Submissions S."/>
        </authorList>
    </citation>
    <scope>NUCLEOTIDE SEQUENCE [LARGE SCALE GENOMIC DNA]</scope>
    <source>
        <strain evidence="2">CBMB127</strain>
    </source>
</reference>
<dbReference type="STRING" id="492660.SAMN05192566_1967"/>
<dbReference type="InterPro" id="IPR007435">
    <property type="entry name" value="DUF484"/>
</dbReference>
<evidence type="ECO:0000313" key="2">
    <source>
        <dbReference type="Proteomes" id="UP000198629"/>
    </source>
</evidence>
<sequence length="217" mass="24417">MEDSINENDIKHYLKAHPDFFESHAHLLTELFLPSPHGKGTISLAERQQIAQRDKIRVLESRFTELILTAEENETTANKVHELTLGLLFAKDVASLHAHLVEFLASHFQLPGSCLRLWVNESHGADGIFIEAEESLRNWAKDLSQPYCGTLPTMDIAGWFSETPASLAVIPMRYQEVTFGLLAIPSEHRSRFYAGMGTLFLNRIGELVSASLARYIL</sequence>
<evidence type="ECO:0000313" key="1">
    <source>
        <dbReference type="EMBL" id="SDK67147.1"/>
    </source>
</evidence>
<dbReference type="InterPro" id="IPR029016">
    <property type="entry name" value="GAF-like_dom_sf"/>
</dbReference>
<proteinExistence type="predicted"/>
<dbReference type="Pfam" id="PF04340">
    <property type="entry name" value="DUF484"/>
    <property type="match status" value="1"/>
</dbReference>
<organism evidence="1 2">
    <name type="scientific">Methylophilus rhizosphaerae</name>
    <dbReference type="NCBI Taxonomy" id="492660"/>
    <lineage>
        <taxon>Bacteria</taxon>
        <taxon>Pseudomonadati</taxon>
        <taxon>Pseudomonadota</taxon>
        <taxon>Betaproteobacteria</taxon>
        <taxon>Nitrosomonadales</taxon>
        <taxon>Methylophilaceae</taxon>
        <taxon>Methylophilus</taxon>
    </lineage>
</organism>
<protein>
    <recommendedName>
        <fullName evidence="3">DUF484 family protein</fullName>
    </recommendedName>
</protein>
<evidence type="ECO:0008006" key="3">
    <source>
        <dbReference type="Google" id="ProtNLM"/>
    </source>
</evidence>
<accession>A0A1G9DTC3</accession>
<dbReference type="EMBL" id="FNFX01000004">
    <property type="protein sequence ID" value="SDK67147.1"/>
    <property type="molecule type" value="Genomic_DNA"/>
</dbReference>
<name>A0A1G9DTC3_9PROT</name>
<dbReference type="RefSeq" id="WP_091471986.1">
    <property type="nucleotide sequence ID" value="NZ_FNFX01000004.1"/>
</dbReference>